<dbReference type="PANTHER" id="PTHR43304:SF1">
    <property type="entry name" value="PAC DOMAIN-CONTAINING PROTEIN"/>
    <property type="match status" value="1"/>
</dbReference>
<evidence type="ECO:0000256" key="4">
    <source>
        <dbReference type="ARBA" id="ARBA00022679"/>
    </source>
</evidence>
<dbReference type="Gene3D" id="3.30.565.10">
    <property type="entry name" value="Histidine kinase-like ATPase, C-terminal domain"/>
    <property type="match status" value="1"/>
</dbReference>
<name>A0A0E4A1K1_9BACT</name>
<keyword evidence="3" id="KW-0597">Phosphoprotein</keyword>
<dbReference type="Pfam" id="PF02518">
    <property type="entry name" value="HATPase_c"/>
    <property type="match status" value="1"/>
</dbReference>
<dbReference type="InterPro" id="IPR035965">
    <property type="entry name" value="PAS-like_dom_sf"/>
</dbReference>
<dbReference type="Gene3D" id="1.10.287.130">
    <property type="match status" value="1"/>
</dbReference>
<dbReference type="EMBL" id="CP010429">
    <property type="protein sequence ID" value="AKD58452.1"/>
    <property type="molecule type" value="Genomic_DNA"/>
</dbReference>
<dbReference type="InterPro" id="IPR052162">
    <property type="entry name" value="Sensor_kinase/Photoreceptor"/>
</dbReference>
<dbReference type="SMART" id="SM00388">
    <property type="entry name" value="HisKA"/>
    <property type="match status" value="1"/>
</dbReference>
<dbReference type="FunFam" id="3.30.565.10:FF:000006">
    <property type="entry name" value="Sensor histidine kinase WalK"/>
    <property type="match status" value="1"/>
</dbReference>
<evidence type="ECO:0000256" key="3">
    <source>
        <dbReference type="ARBA" id="ARBA00022553"/>
    </source>
</evidence>
<dbReference type="Gene3D" id="3.30.450.20">
    <property type="entry name" value="PAS domain"/>
    <property type="match status" value="4"/>
</dbReference>
<dbReference type="Proteomes" id="UP000033054">
    <property type="component" value="Chromosome"/>
</dbReference>
<dbReference type="SUPFAM" id="SSF47384">
    <property type="entry name" value="Homodimeric domain of signal transducing histidine kinase"/>
    <property type="match status" value="1"/>
</dbReference>
<evidence type="ECO:0000259" key="6">
    <source>
        <dbReference type="PROSITE" id="PS50109"/>
    </source>
</evidence>
<protein>
    <recommendedName>
        <fullName evidence="2">histidine kinase</fullName>
        <ecNumber evidence="2">2.7.13.3</ecNumber>
    </recommendedName>
</protein>
<dbReference type="PRINTS" id="PR00344">
    <property type="entry name" value="BCTRLSENSOR"/>
</dbReference>
<keyword evidence="5 7" id="KW-0418">Kinase</keyword>
<dbReference type="CDD" id="cd00082">
    <property type="entry name" value="HisKA"/>
    <property type="match status" value="1"/>
</dbReference>
<feature type="domain" description="Histidine kinase" evidence="6">
    <location>
        <begin position="625"/>
        <end position="852"/>
    </location>
</feature>
<evidence type="ECO:0000256" key="1">
    <source>
        <dbReference type="ARBA" id="ARBA00000085"/>
    </source>
</evidence>
<dbReference type="HOGENOM" id="CLU_000445_114_71_10"/>
<dbReference type="InterPro" id="IPR036890">
    <property type="entry name" value="HATPase_C_sf"/>
</dbReference>
<dbReference type="KEGG" id="srd:SD10_10445"/>
<organism evidence="7 8">
    <name type="scientific">Spirosoma radiotolerans</name>
    <dbReference type="NCBI Taxonomy" id="1379870"/>
    <lineage>
        <taxon>Bacteria</taxon>
        <taxon>Pseudomonadati</taxon>
        <taxon>Bacteroidota</taxon>
        <taxon>Cytophagia</taxon>
        <taxon>Cytophagales</taxon>
        <taxon>Cytophagaceae</taxon>
        <taxon>Spirosoma</taxon>
    </lineage>
</organism>
<dbReference type="EC" id="2.7.13.3" evidence="2"/>
<dbReference type="Pfam" id="PF08448">
    <property type="entry name" value="PAS_4"/>
    <property type="match status" value="1"/>
</dbReference>
<gene>
    <name evidence="7" type="ORF">SD10_10445</name>
</gene>
<dbReference type="InterPro" id="IPR036097">
    <property type="entry name" value="HisK_dim/P_sf"/>
</dbReference>
<dbReference type="SUPFAM" id="SSF55874">
    <property type="entry name" value="ATPase domain of HSP90 chaperone/DNA topoisomerase II/histidine kinase"/>
    <property type="match status" value="1"/>
</dbReference>
<dbReference type="STRING" id="1379870.SD10_10445"/>
<dbReference type="AlphaFoldDB" id="A0A0E4A1K1"/>
<dbReference type="InterPro" id="IPR003594">
    <property type="entry name" value="HATPase_dom"/>
</dbReference>
<dbReference type="PROSITE" id="PS50109">
    <property type="entry name" value="HIS_KIN"/>
    <property type="match status" value="1"/>
</dbReference>
<keyword evidence="4" id="KW-0808">Transferase</keyword>
<reference evidence="7 8" key="1">
    <citation type="journal article" date="2014" name="Curr. Microbiol.">
        <title>Spirosoma radiotolerans sp. nov., a gamma-radiation-resistant bacterium isolated from gamma ray-irradiated soil.</title>
        <authorList>
            <person name="Lee J.J."/>
            <person name="Srinivasan S."/>
            <person name="Lim S."/>
            <person name="Joe M."/>
            <person name="Im S."/>
            <person name="Bae S.I."/>
            <person name="Park K.R."/>
            <person name="Han J.H."/>
            <person name="Park S.H."/>
            <person name="Joo B.M."/>
            <person name="Park S.J."/>
            <person name="Kim M.K."/>
        </authorList>
    </citation>
    <scope>NUCLEOTIDE SEQUENCE [LARGE SCALE GENOMIC DNA]</scope>
    <source>
        <strain evidence="7 8">DG5A</strain>
    </source>
</reference>
<evidence type="ECO:0000313" key="7">
    <source>
        <dbReference type="EMBL" id="AKD58452.1"/>
    </source>
</evidence>
<dbReference type="InterPro" id="IPR005467">
    <property type="entry name" value="His_kinase_dom"/>
</dbReference>
<comment type="catalytic activity">
    <reaction evidence="1">
        <text>ATP + protein L-histidine = ADP + protein N-phospho-L-histidine.</text>
        <dbReference type="EC" id="2.7.13.3"/>
    </reaction>
</comment>
<keyword evidence="8" id="KW-1185">Reference proteome</keyword>
<dbReference type="InterPro" id="IPR000014">
    <property type="entry name" value="PAS"/>
</dbReference>
<dbReference type="PATRIC" id="fig|1379870.5.peg.2272"/>
<dbReference type="Pfam" id="PF00512">
    <property type="entry name" value="HisKA"/>
    <property type="match status" value="1"/>
</dbReference>
<dbReference type="OrthoDB" id="9124519at2"/>
<evidence type="ECO:0000256" key="5">
    <source>
        <dbReference type="ARBA" id="ARBA00022777"/>
    </source>
</evidence>
<evidence type="ECO:0000256" key="2">
    <source>
        <dbReference type="ARBA" id="ARBA00012438"/>
    </source>
</evidence>
<dbReference type="InterPro" id="IPR003661">
    <property type="entry name" value="HisK_dim/P_dom"/>
</dbReference>
<accession>A0A0E4A1K1</accession>
<dbReference type="SMART" id="SM00387">
    <property type="entry name" value="HATPase_c"/>
    <property type="match status" value="1"/>
</dbReference>
<dbReference type="InterPro" id="IPR004358">
    <property type="entry name" value="Sig_transdc_His_kin-like_C"/>
</dbReference>
<dbReference type="CDD" id="cd00130">
    <property type="entry name" value="PAS"/>
    <property type="match status" value="1"/>
</dbReference>
<dbReference type="SUPFAM" id="SSF55785">
    <property type="entry name" value="PYP-like sensor domain (PAS domain)"/>
    <property type="match status" value="2"/>
</dbReference>
<proteinExistence type="predicted"/>
<evidence type="ECO:0000313" key="8">
    <source>
        <dbReference type="Proteomes" id="UP000033054"/>
    </source>
</evidence>
<dbReference type="GO" id="GO:0000155">
    <property type="term" value="F:phosphorelay sensor kinase activity"/>
    <property type="evidence" value="ECO:0007669"/>
    <property type="project" value="InterPro"/>
</dbReference>
<dbReference type="InterPro" id="IPR013656">
    <property type="entry name" value="PAS_4"/>
</dbReference>
<dbReference type="PANTHER" id="PTHR43304">
    <property type="entry name" value="PHYTOCHROME-LIKE PROTEIN CPH1"/>
    <property type="match status" value="1"/>
</dbReference>
<sequence length="852" mass="95288">MLVVEALSTPEASFRVKQANTDAEQLMNPVDGPLIGATLDQLPTPFNSAELHGQLKQVFSKGVSTQCTLLRPLVDSMLVFDCRLLKADSHLLVLSVVASEPEDMDSLEQVLEAMPAGLALFRAVRNDKQEIIDFQAVLCNQSGARLSRQSRQDILTKPISQRYADMKAYELFHQYVSIVTTGEPLHQRLYLPNQDIWLDISVVKYGDGVLVSFQDITQGQKTTALLESVMNSSPAAVRYYESIRDEAGQLIDFMTSTGNELAAYLPFRATQSTFGTRLLDLYPYLKENGLFERYVAVVESGQSDHFETSRTLEDRVVWFDCMAVRHGNGFVLTSLDITARKEAQLAQQRQGNLLQTVLDNSLTGIARLKTRQNPVGQIVDFTLEQVNATLAKTLGKSPDAVAGKLLSELMPHQMTNGLFERYAEVVRTGEPQRFELSNPAATIWYDVSAVAIADGLIVTFMDITASKMAQLDLEEQADLIKGVLNSSTSSILVLEPMIEGNGQPMDFLITLANPATGRLFFPFLGHDFTQEKTRTYTLLTLFPEVKERALYAALMTIVNTGETIQSSIEYPELGLTYDYDLRPFRQGVLMITTDSTPLRVYQQQLEANNIALSRSNEYLQQFAYVASHDLQEPLRKIQSFGDMLLTQYAKALDATGQDILRRQQHAAQRMQSLVKDLLNYSRLSTEQLPFQPISLQWLIEEVISDLETTIQETGAIVRVDPLPIIKGNSTQLRQLLQNLMTNALKFSKPGQPPRVTVDSFLLTADRLPQPRLTPDQGQWVALRVSDEGIGFDTLYKERIFELFQRLHGRSQYTGTGIGLAVVKKVVENHRGQIMAQSQPGEGATFTIYLPMT</sequence>